<reference evidence="1" key="1">
    <citation type="submission" date="2023-01" db="EMBL/GenBank/DDBJ databases">
        <authorList>
            <person name="Van Ghelder C."/>
            <person name="Rancurel C."/>
        </authorList>
    </citation>
    <scope>NUCLEOTIDE SEQUENCE</scope>
    <source>
        <strain evidence="1">CNCM I-4278</strain>
    </source>
</reference>
<evidence type="ECO:0000313" key="1">
    <source>
        <dbReference type="EMBL" id="CAI6338591.1"/>
    </source>
</evidence>
<keyword evidence="2" id="KW-1185">Reference proteome</keyword>
<accession>A0A9W4UPG3</accession>
<gene>
    <name evidence="1" type="ORF">PDIGIT_LOCUS11721</name>
</gene>
<dbReference type="AlphaFoldDB" id="A0A9W4UPG3"/>
<proteinExistence type="predicted"/>
<name>A0A9W4UPG3_9PLEO</name>
<evidence type="ECO:0000313" key="2">
    <source>
        <dbReference type="Proteomes" id="UP001152607"/>
    </source>
</evidence>
<sequence length="65" mass="7119">MYHFNLRFLTRVSIGYSRPAGVEKLCSLGIIIGIPQAAADASCLPSCTTSLQRTLYLELLADMDL</sequence>
<organism evidence="1 2">
    <name type="scientific">Periconia digitata</name>
    <dbReference type="NCBI Taxonomy" id="1303443"/>
    <lineage>
        <taxon>Eukaryota</taxon>
        <taxon>Fungi</taxon>
        <taxon>Dikarya</taxon>
        <taxon>Ascomycota</taxon>
        <taxon>Pezizomycotina</taxon>
        <taxon>Dothideomycetes</taxon>
        <taxon>Pleosporomycetidae</taxon>
        <taxon>Pleosporales</taxon>
        <taxon>Massarineae</taxon>
        <taxon>Periconiaceae</taxon>
        <taxon>Periconia</taxon>
    </lineage>
</organism>
<dbReference type="EMBL" id="CAOQHR010000008">
    <property type="protein sequence ID" value="CAI6338591.1"/>
    <property type="molecule type" value="Genomic_DNA"/>
</dbReference>
<protein>
    <submittedName>
        <fullName evidence="1">Uncharacterized protein</fullName>
    </submittedName>
</protein>
<comment type="caution">
    <text evidence="1">The sequence shown here is derived from an EMBL/GenBank/DDBJ whole genome shotgun (WGS) entry which is preliminary data.</text>
</comment>
<dbReference type="Proteomes" id="UP001152607">
    <property type="component" value="Unassembled WGS sequence"/>
</dbReference>